<dbReference type="AlphaFoldDB" id="A0A7K1XXK8"/>
<keyword evidence="2" id="KW-1185">Reference proteome</keyword>
<organism evidence="1 2">
    <name type="scientific">Hufsiella ginkgonis</name>
    <dbReference type="NCBI Taxonomy" id="2695274"/>
    <lineage>
        <taxon>Bacteria</taxon>
        <taxon>Pseudomonadati</taxon>
        <taxon>Bacteroidota</taxon>
        <taxon>Sphingobacteriia</taxon>
        <taxon>Sphingobacteriales</taxon>
        <taxon>Sphingobacteriaceae</taxon>
        <taxon>Hufsiella</taxon>
    </lineage>
</organism>
<evidence type="ECO:0000313" key="2">
    <source>
        <dbReference type="Proteomes" id="UP000451233"/>
    </source>
</evidence>
<evidence type="ECO:0000313" key="1">
    <source>
        <dbReference type="EMBL" id="MXV15682.1"/>
    </source>
</evidence>
<dbReference type="EMBL" id="WVHS01000002">
    <property type="protein sequence ID" value="MXV15682.1"/>
    <property type="molecule type" value="Genomic_DNA"/>
</dbReference>
<reference evidence="1 2" key="1">
    <citation type="submission" date="2019-11" db="EMBL/GenBank/DDBJ databases">
        <title>Pedobacter sp. HMF7056 Genome sequencing and assembly.</title>
        <authorList>
            <person name="Kang H."/>
            <person name="Kim H."/>
            <person name="Joh K."/>
        </authorList>
    </citation>
    <scope>NUCLEOTIDE SEQUENCE [LARGE SCALE GENOMIC DNA]</scope>
    <source>
        <strain evidence="1 2">HMF7056</strain>
    </source>
</reference>
<dbReference type="RefSeq" id="WP_160906660.1">
    <property type="nucleotide sequence ID" value="NZ_WVHS01000002.1"/>
</dbReference>
<dbReference type="InterPro" id="IPR021398">
    <property type="entry name" value="DUF3037"/>
</dbReference>
<sequence length="129" mass="14432">MPGPDIFEYAVIRVMPRAERGEFLNVGVILYCKRQKFLGLLFSLDEQRLGVFSRELDLGELQVQLEAFTEICRGTKKGGPIAMLEMAERFRWLTAARSTVLQGSAVHPGLCTDAGGTLEKLYAEMVLSY</sequence>
<comment type="caution">
    <text evidence="1">The sequence shown here is derived from an EMBL/GenBank/DDBJ whole genome shotgun (WGS) entry which is preliminary data.</text>
</comment>
<name>A0A7K1XXK8_9SPHI</name>
<dbReference type="Pfam" id="PF11236">
    <property type="entry name" value="DUF3037"/>
    <property type="match status" value="1"/>
</dbReference>
<gene>
    <name evidence="1" type="ORF">GS398_10230</name>
</gene>
<dbReference type="Proteomes" id="UP000451233">
    <property type="component" value="Unassembled WGS sequence"/>
</dbReference>
<accession>A0A7K1XXK8</accession>
<proteinExistence type="predicted"/>
<protein>
    <submittedName>
        <fullName evidence="1">DUF3037 domain-containing protein</fullName>
    </submittedName>
</protein>